<dbReference type="InterPro" id="IPR052612">
    <property type="entry name" value="ANP_Clearance_Receptor"/>
</dbReference>
<evidence type="ECO:0000313" key="7">
    <source>
        <dbReference type="EMBL" id="CAJ0576000.1"/>
    </source>
</evidence>
<dbReference type="GO" id="GO:0038023">
    <property type="term" value="F:signaling receptor activity"/>
    <property type="evidence" value="ECO:0007669"/>
    <property type="project" value="TreeGrafter"/>
</dbReference>
<feature type="non-terminal residue" evidence="7">
    <location>
        <position position="1"/>
    </location>
</feature>
<dbReference type="PANTHER" id="PTHR44755:SF10">
    <property type="entry name" value="RECEPTOR LIGAND BINDING REGION DOMAIN-CONTAINING PROTEIN"/>
    <property type="match status" value="1"/>
</dbReference>
<keyword evidence="8" id="KW-1185">Reference proteome</keyword>
<evidence type="ECO:0000259" key="6">
    <source>
        <dbReference type="Pfam" id="PF01094"/>
    </source>
</evidence>
<dbReference type="SUPFAM" id="SSF53822">
    <property type="entry name" value="Periplasmic binding protein-like I"/>
    <property type="match status" value="1"/>
</dbReference>
<dbReference type="InterPro" id="IPR028082">
    <property type="entry name" value="Peripla_BP_I"/>
</dbReference>
<dbReference type="GO" id="GO:0016020">
    <property type="term" value="C:membrane"/>
    <property type="evidence" value="ECO:0007669"/>
    <property type="project" value="UniProtKB-SubCell"/>
</dbReference>
<keyword evidence="2" id="KW-0812">Transmembrane</keyword>
<comment type="caution">
    <text evidence="7">The sequence shown here is derived from an EMBL/GenBank/DDBJ whole genome shotgun (WGS) entry which is preliminary data.</text>
</comment>
<feature type="compositionally biased region" description="Basic and acidic residues" evidence="5">
    <location>
        <begin position="82"/>
        <end position="99"/>
    </location>
</feature>
<proteinExistence type="predicted"/>
<reference evidence="7" key="1">
    <citation type="submission" date="2023-06" db="EMBL/GenBank/DDBJ databases">
        <authorList>
            <person name="Delattre M."/>
        </authorList>
    </citation>
    <scope>NUCLEOTIDE SEQUENCE</scope>
    <source>
        <strain evidence="7">AF72</strain>
    </source>
</reference>
<keyword evidence="4" id="KW-0472">Membrane</keyword>
<dbReference type="Proteomes" id="UP001177023">
    <property type="component" value="Unassembled WGS sequence"/>
</dbReference>
<protein>
    <recommendedName>
        <fullName evidence="6">Receptor ligand binding region domain-containing protein</fullName>
    </recommendedName>
</protein>
<evidence type="ECO:0000256" key="5">
    <source>
        <dbReference type="SAM" id="MobiDB-lite"/>
    </source>
</evidence>
<evidence type="ECO:0000313" key="8">
    <source>
        <dbReference type="Proteomes" id="UP001177023"/>
    </source>
</evidence>
<dbReference type="GO" id="GO:0017046">
    <property type="term" value="F:peptide hormone binding"/>
    <property type="evidence" value="ECO:0007669"/>
    <property type="project" value="TreeGrafter"/>
</dbReference>
<dbReference type="GO" id="GO:0007165">
    <property type="term" value="P:signal transduction"/>
    <property type="evidence" value="ECO:0007669"/>
    <property type="project" value="TreeGrafter"/>
</dbReference>
<sequence>MRATPVLWSTARVLAVLSLATTLSTATTTIGADYEDYDATAEYLGRFRRHYSPTRTIYPEAEPTESDRQPPAAPLVNAPSLHRRDTGESSVLRSDDEPQPRTGPFLVDATHPIYMVVPLPETDDPSMGRNPFRLSIPRVEPIIDLGIEEVGRRGWLPNNSIVVLYRNSQMSDAHGPNVVIDMLVQNKLDIIVGYAYVYALAPVARMCPFWRDKDSQGIPVITPIGLTGNLDDKREYTMMTRINSPYKFLRESIKALWREYEWERAVFLFHDPRYRNKDQSQPSGECYLALATIKYFFKERNQSDYEQHDFFIFNEMYLNDSRAMFRDYLQKGSFLTNVQFQAFRASFSCSDEFVKFRRTSCAL</sequence>
<dbReference type="Pfam" id="PF01094">
    <property type="entry name" value="ANF_receptor"/>
    <property type="match status" value="1"/>
</dbReference>
<dbReference type="EMBL" id="CATQJA010002642">
    <property type="protein sequence ID" value="CAJ0576000.1"/>
    <property type="molecule type" value="Genomic_DNA"/>
</dbReference>
<dbReference type="AlphaFoldDB" id="A0AA36G290"/>
<feature type="domain" description="Receptor ligand binding region" evidence="6">
    <location>
        <begin position="147"/>
        <end position="273"/>
    </location>
</feature>
<dbReference type="InterPro" id="IPR001828">
    <property type="entry name" value="ANF_lig-bd_rcpt"/>
</dbReference>
<gene>
    <name evidence="7" type="ORF">MSPICULIGERA_LOCUS14300</name>
</gene>
<feature type="region of interest" description="Disordered" evidence="5">
    <location>
        <begin position="60"/>
        <end position="104"/>
    </location>
</feature>
<evidence type="ECO:0000256" key="2">
    <source>
        <dbReference type="ARBA" id="ARBA00022692"/>
    </source>
</evidence>
<evidence type="ECO:0000256" key="1">
    <source>
        <dbReference type="ARBA" id="ARBA00004370"/>
    </source>
</evidence>
<dbReference type="PANTHER" id="PTHR44755">
    <property type="entry name" value="NATRIURETIC PEPTIDE RECEPTOR 3-RELATED"/>
    <property type="match status" value="1"/>
</dbReference>
<accession>A0AA36G290</accession>
<organism evidence="7 8">
    <name type="scientific">Mesorhabditis spiculigera</name>
    <dbReference type="NCBI Taxonomy" id="96644"/>
    <lineage>
        <taxon>Eukaryota</taxon>
        <taxon>Metazoa</taxon>
        <taxon>Ecdysozoa</taxon>
        <taxon>Nematoda</taxon>
        <taxon>Chromadorea</taxon>
        <taxon>Rhabditida</taxon>
        <taxon>Rhabditina</taxon>
        <taxon>Rhabditomorpha</taxon>
        <taxon>Rhabditoidea</taxon>
        <taxon>Rhabditidae</taxon>
        <taxon>Mesorhabditinae</taxon>
        <taxon>Mesorhabditis</taxon>
    </lineage>
</organism>
<name>A0AA36G290_9BILA</name>
<keyword evidence="3" id="KW-1133">Transmembrane helix</keyword>
<evidence type="ECO:0000256" key="4">
    <source>
        <dbReference type="ARBA" id="ARBA00023136"/>
    </source>
</evidence>
<dbReference type="Gene3D" id="3.40.50.2300">
    <property type="match status" value="1"/>
</dbReference>
<evidence type="ECO:0000256" key="3">
    <source>
        <dbReference type="ARBA" id="ARBA00022989"/>
    </source>
</evidence>
<comment type="subcellular location">
    <subcellularLocation>
        <location evidence="1">Membrane</location>
    </subcellularLocation>
</comment>